<gene>
    <name evidence="3" type="ORF">VNO77_15816</name>
</gene>
<reference evidence="3 4" key="1">
    <citation type="submission" date="2024-01" db="EMBL/GenBank/DDBJ databases">
        <title>The genomes of 5 underutilized Papilionoideae crops provide insights into root nodulation and disease resistanc.</title>
        <authorList>
            <person name="Jiang F."/>
        </authorList>
    </citation>
    <scope>NUCLEOTIDE SEQUENCE [LARGE SCALE GENOMIC DNA]</scope>
    <source>
        <strain evidence="3">LVBAO_FW01</strain>
        <tissue evidence="3">Leaves</tissue>
    </source>
</reference>
<keyword evidence="4" id="KW-1185">Reference proteome</keyword>
<evidence type="ECO:0000313" key="4">
    <source>
        <dbReference type="Proteomes" id="UP001367508"/>
    </source>
</evidence>
<dbReference type="Pfam" id="PF23596">
    <property type="entry name" value="DUF7138"/>
    <property type="match status" value="1"/>
</dbReference>
<dbReference type="InterPro" id="IPR055562">
    <property type="entry name" value="DUF7138"/>
</dbReference>
<protein>
    <recommendedName>
        <fullName evidence="2">DUF7138 domain-containing protein</fullName>
    </recommendedName>
</protein>
<feature type="domain" description="DUF7138" evidence="2">
    <location>
        <begin position="7"/>
        <end position="85"/>
    </location>
</feature>
<proteinExistence type="predicted"/>
<evidence type="ECO:0000259" key="2">
    <source>
        <dbReference type="Pfam" id="PF23596"/>
    </source>
</evidence>
<dbReference type="PANTHER" id="PTHR36351:SF1">
    <property type="entry name" value="EMBRYO SAC DEVELOPMENT ARREST 12"/>
    <property type="match status" value="1"/>
</dbReference>
<accession>A0AAN9LZV2</accession>
<evidence type="ECO:0000256" key="1">
    <source>
        <dbReference type="SAM" id="MobiDB-lite"/>
    </source>
</evidence>
<dbReference type="PANTHER" id="PTHR36351">
    <property type="entry name" value="EMBRYO SAC DEVELOPMENT ARREST 12"/>
    <property type="match status" value="1"/>
</dbReference>
<evidence type="ECO:0000313" key="3">
    <source>
        <dbReference type="EMBL" id="KAK7345226.1"/>
    </source>
</evidence>
<dbReference type="EMBL" id="JAYMYQ010000003">
    <property type="protein sequence ID" value="KAK7345226.1"/>
    <property type="molecule type" value="Genomic_DNA"/>
</dbReference>
<comment type="caution">
    <text evidence="3">The sequence shown here is derived from an EMBL/GenBank/DDBJ whole genome shotgun (WGS) entry which is preliminary data.</text>
</comment>
<feature type="compositionally biased region" description="Polar residues" evidence="1">
    <location>
        <begin position="101"/>
        <end position="110"/>
    </location>
</feature>
<dbReference type="Proteomes" id="UP001367508">
    <property type="component" value="Unassembled WGS sequence"/>
</dbReference>
<organism evidence="3 4">
    <name type="scientific">Canavalia gladiata</name>
    <name type="common">Sword bean</name>
    <name type="synonym">Dolichos gladiatus</name>
    <dbReference type="NCBI Taxonomy" id="3824"/>
    <lineage>
        <taxon>Eukaryota</taxon>
        <taxon>Viridiplantae</taxon>
        <taxon>Streptophyta</taxon>
        <taxon>Embryophyta</taxon>
        <taxon>Tracheophyta</taxon>
        <taxon>Spermatophyta</taxon>
        <taxon>Magnoliopsida</taxon>
        <taxon>eudicotyledons</taxon>
        <taxon>Gunneridae</taxon>
        <taxon>Pentapetalae</taxon>
        <taxon>rosids</taxon>
        <taxon>fabids</taxon>
        <taxon>Fabales</taxon>
        <taxon>Fabaceae</taxon>
        <taxon>Papilionoideae</taxon>
        <taxon>50 kb inversion clade</taxon>
        <taxon>NPAAA clade</taxon>
        <taxon>indigoferoid/millettioid clade</taxon>
        <taxon>Phaseoleae</taxon>
        <taxon>Canavalia</taxon>
    </lineage>
</organism>
<feature type="region of interest" description="Disordered" evidence="1">
    <location>
        <begin position="91"/>
        <end position="112"/>
    </location>
</feature>
<dbReference type="AlphaFoldDB" id="A0AAN9LZV2"/>
<sequence length="231" mass="24858">MFDGGNAPFPVVYYDGNQEINVGTVVVDPTLSFKSLLSILSQRIGISPHQFSVYLAAIGSDRKIPVTAKVNLAAVRHDGASYYLFVKRSKRSKKAPSSGKDSNPSKNNPPENVMLLRRSAAGEETPISSFRAALAAPIFDRVEYERRLRSLQMERESFLMNMATGFNVVAVGREAPSGGDANAVCKECVEAALTGTDCGFHLCVNDKVTAGFRSPAGPICRPARNSGVDCP</sequence>
<name>A0AAN9LZV2_CANGL</name>